<evidence type="ECO:0000259" key="11">
    <source>
        <dbReference type="Pfam" id="PF17767"/>
    </source>
</evidence>
<keyword evidence="5 9" id="KW-0436">Ligase</keyword>
<protein>
    <recommendedName>
        <fullName evidence="3 9">Nicotinate phosphoribosyltransferase</fullName>
        <ecNumber evidence="3 9">6.3.4.21</ecNumber>
    </recommendedName>
</protein>
<comment type="catalytic activity">
    <reaction evidence="8 9">
        <text>5-phospho-alpha-D-ribose 1-diphosphate + nicotinate + ATP + H2O = nicotinate beta-D-ribonucleotide + ADP + phosphate + diphosphate</text>
        <dbReference type="Rhea" id="RHEA:36163"/>
        <dbReference type="ChEBI" id="CHEBI:15377"/>
        <dbReference type="ChEBI" id="CHEBI:30616"/>
        <dbReference type="ChEBI" id="CHEBI:32544"/>
        <dbReference type="ChEBI" id="CHEBI:33019"/>
        <dbReference type="ChEBI" id="CHEBI:43474"/>
        <dbReference type="ChEBI" id="CHEBI:57502"/>
        <dbReference type="ChEBI" id="CHEBI:58017"/>
        <dbReference type="ChEBI" id="CHEBI:456216"/>
        <dbReference type="EC" id="6.3.4.21"/>
    </reaction>
</comment>
<dbReference type="Pfam" id="PF17956">
    <property type="entry name" value="NAPRTase_C"/>
    <property type="match status" value="1"/>
</dbReference>
<dbReference type="InterPro" id="IPR041619">
    <property type="entry name" value="NAPRTase_C"/>
</dbReference>
<evidence type="ECO:0000313" key="13">
    <source>
        <dbReference type="EMBL" id="NMF55383.1"/>
    </source>
</evidence>
<keyword evidence="14" id="KW-1185">Reference proteome</keyword>
<reference evidence="13 14" key="1">
    <citation type="submission" date="2020-04" db="EMBL/GenBank/DDBJ databases">
        <title>Collinsella sp. KGMB02528 nov., an anaerobic actinobacterium isolated from human feces.</title>
        <authorList>
            <person name="Han K.-I."/>
            <person name="Eom M.K."/>
            <person name="Kim J.-S."/>
            <person name="Lee K.C."/>
            <person name="Suh M.K."/>
            <person name="Park S.-H."/>
            <person name="Lee J.H."/>
            <person name="Kang S.W."/>
            <person name="Park J.-E."/>
            <person name="Oh B.S."/>
            <person name="Yu S.Y."/>
            <person name="Choi S.-H."/>
            <person name="Lee D.H."/>
            <person name="Yoon H."/>
            <person name="Kim B.-Y."/>
            <person name="Lee J.H."/>
            <person name="Lee J.-S."/>
        </authorList>
    </citation>
    <scope>NUCLEOTIDE SEQUENCE [LARGE SCALE GENOMIC DNA]</scope>
    <source>
        <strain evidence="13 14">KGMB02528</strain>
    </source>
</reference>
<keyword evidence="6 9" id="KW-0662">Pyridine nucleotide biosynthesis</keyword>
<evidence type="ECO:0000256" key="2">
    <source>
        <dbReference type="ARBA" id="ARBA00010897"/>
    </source>
</evidence>
<dbReference type="InterPro" id="IPR007229">
    <property type="entry name" value="Nic_PRibTrfase-Fam"/>
</dbReference>
<evidence type="ECO:0000259" key="10">
    <source>
        <dbReference type="Pfam" id="PF04095"/>
    </source>
</evidence>
<dbReference type="GO" id="GO:0047280">
    <property type="term" value="F:nicotinamide phosphoribosyltransferase activity"/>
    <property type="evidence" value="ECO:0007669"/>
    <property type="project" value="UniProtKB-ARBA"/>
</dbReference>
<comment type="function">
    <text evidence="9">Catalyzes the first step in the biosynthesis of NAD from nicotinic acid, the ATP-dependent synthesis of beta-nicotinate D-ribonucleotide from nicotinate and 5-phospho-D-ribose 1-phosphate.</text>
</comment>
<proteinExistence type="inferred from homology"/>
<dbReference type="Pfam" id="PF17767">
    <property type="entry name" value="NAPRTase_N"/>
    <property type="match status" value="1"/>
</dbReference>
<dbReference type="NCBIfam" id="TIGR01513">
    <property type="entry name" value="NAPRTase_put"/>
    <property type="match status" value="1"/>
</dbReference>
<dbReference type="Gene3D" id="3.20.140.10">
    <property type="entry name" value="nicotinate phosphoribosyltransferase"/>
    <property type="match status" value="1"/>
</dbReference>
<dbReference type="InterPro" id="IPR013785">
    <property type="entry name" value="Aldolase_TIM"/>
</dbReference>
<keyword evidence="13" id="KW-0328">Glycosyltransferase</keyword>
<dbReference type="AlphaFoldDB" id="A0A7X9YIP0"/>
<dbReference type="InterPro" id="IPR040727">
    <property type="entry name" value="NAPRTase_N"/>
</dbReference>
<dbReference type="NCBIfam" id="NF009131">
    <property type="entry name" value="PRK12484.1"/>
    <property type="match status" value="1"/>
</dbReference>
<comment type="pathway">
    <text evidence="1 9">Cofactor biosynthesis; NAD(+) biosynthesis; nicotinate D-ribonucleotide from nicotinate: step 1/1.</text>
</comment>
<dbReference type="PANTHER" id="PTHR11098:SF1">
    <property type="entry name" value="NICOTINATE PHOSPHORIBOSYLTRANSFERASE"/>
    <property type="match status" value="1"/>
</dbReference>
<dbReference type="EC" id="6.3.4.21" evidence="3 9"/>
<sequence>MALTDVSRPTDVAMLTDLYELTMAQGLWENGKLEERDCFTAFYRDKPFGSAYAVMCGTSDLPDLVENLRFTDEDIDYLASLFAPAGGRMFNPAFLEYLRGFRAHVDIDAVAEGDLVFPREPMVRVTGPALECQLLETALLNTIGFQTLAATKTARVVAAAKGRPVAEFGLRRAQGPDGGMAVARASYVAGAASTSNVLAGRKYGIPVFGTHAHSWVMSFDTELEAFRAFAKSMPNNCTLLIDTYDVREGIENAITVAKEMEARGERLSAIRIDSGDLAKLSAYVRDRMDAEGLGYVKISVSNDLDEYTIQSLLSQGAPIDSFGVGTKLATCYDQPALGGVYKLTARLEDGCDEWTPVVKLSEQPYKRTIPGRQHIRRFMDEAGSPVCDMIYDEMYMEGEGTSRGTSVVSVDDAALVADVSGLSSREVMVPIVRDGHAVAPRESVELARTRCREALDSLDDVYKRFLYPQSYMVGMESGLSRLRDELVRERMAETAPTLMWKKRG</sequence>
<dbReference type="FunFam" id="3.20.20.70:FF:000076">
    <property type="entry name" value="Nicotinate phosphoribosyltransferase"/>
    <property type="match status" value="1"/>
</dbReference>
<comment type="caution">
    <text evidence="13">The sequence shown here is derived from an EMBL/GenBank/DDBJ whole genome shotgun (WGS) entry which is preliminary data.</text>
</comment>
<dbReference type="EMBL" id="JABBCP010000002">
    <property type="protein sequence ID" value="NMF55383.1"/>
    <property type="molecule type" value="Genomic_DNA"/>
</dbReference>
<name>A0A7X9YIP0_9ACTN</name>
<evidence type="ECO:0000256" key="9">
    <source>
        <dbReference type="RuleBase" id="RU365100"/>
    </source>
</evidence>
<accession>A0A7X9YIP0</accession>
<dbReference type="UniPathway" id="UPA00253">
    <property type="reaction ID" value="UER00457"/>
</dbReference>
<dbReference type="PIRSF" id="PIRSF000484">
    <property type="entry name" value="NAPRT"/>
    <property type="match status" value="1"/>
</dbReference>
<dbReference type="SUPFAM" id="SSF51690">
    <property type="entry name" value="Nicotinate/Quinolinate PRTase C-terminal domain-like"/>
    <property type="match status" value="1"/>
</dbReference>
<dbReference type="SUPFAM" id="SSF54675">
    <property type="entry name" value="Nicotinate/Quinolinate PRTase N-terminal domain-like"/>
    <property type="match status" value="1"/>
</dbReference>
<dbReference type="CDD" id="cd01570">
    <property type="entry name" value="NAPRTase_A"/>
    <property type="match status" value="1"/>
</dbReference>
<evidence type="ECO:0000256" key="3">
    <source>
        <dbReference type="ARBA" id="ARBA00013236"/>
    </source>
</evidence>
<comment type="PTM">
    <text evidence="9">Transiently phosphorylated on a His residue during the reaction cycle. Phosphorylation strongly increases the affinity for substrates and increases the rate of nicotinate D-ribonucleotide production. Dephosphorylation regenerates the low-affinity form of the enzyme, leading to product release.</text>
</comment>
<keyword evidence="7 9" id="KW-0808">Transferase</keyword>
<dbReference type="PANTHER" id="PTHR11098">
    <property type="entry name" value="NICOTINATE PHOSPHORIBOSYLTRANSFERASE"/>
    <property type="match status" value="1"/>
</dbReference>
<evidence type="ECO:0000256" key="4">
    <source>
        <dbReference type="ARBA" id="ARBA00022553"/>
    </source>
</evidence>
<dbReference type="RefSeq" id="WP_169277074.1">
    <property type="nucleotide sequence ID" value="NZ_JABBCP010000002.1"/>
</dbReference>
<evidence type="ECO:0000256" key="1">
    <source>
        <dbReference type="ARBA" id="ARBA00004952"/>
    </source>
</evidence>
<evidence type="ECO:0000256" key="5">
    <source>
        <dbReference type="ARBA" id="ARBA00022598"/>
    </source>
</evidence>
<dbReference type="Gene3D" id="3.20.20.70">
    <property type="entry name" value="Aldolase class I"/>
    <property type="match status" value="1"/>
</dbReference>
<dbReference type="GO" id="GO:0005829">
    <property type="term" value="C:cytosol"/>
    <property type="evidence" value="ECO:0007669"/>
    <property type="project" value="TreeGrafter"/>
</dbReference>
<evidence type="ECO:0000256" key="6">
    <source>
        <dbReference type="ARBA" id="ARBA00022642"/>
    </source>
</evidence>
<evidence type="ECO:0000256" key="8">
    <source>
        <dbReference type="ARBA" id="ARBA00048668"/>
    </source>
</evidence>
<evidence type="ECO:0000256" key="7">
    <source>
        <dbReference type="ARBA" id="ARBA00022679"/>
    </source>
</evidence>
<feature type="domain" description="Nicotinate phosphoribosyltransferase N-terminal" evidence="11">
    <location>
        <begin position="14"/>
        <end position="143"/>
    </location>
</feature>
<dbReference type="GO" id="GO:0004516">
    <property type="term" value="F:nicotinate phosphoribosyltransferase activity"/>
    <property type="evidence" value="ECO:0007669"/>
    <property type="project" value="UniProtKB-UniRule"/>
</dbReference>
<evidence type="ECO:0000313" key="14">
    <source>
        <dbReference type="Proteomes" id="UP000546970"/>
    </source>
</evidence>
<comment type="similarity">
    <text evidence="2 9">Belongs to the NAPRTase family.</text>
</comment>
<dbReference type="InterPro" id="IPR041525">
    <property type="entry name" value="N/Namide_PRibTrfase"/>
</dbReference>
<organism evidence="13 14">
    <name type="scientific">Collinsella acetigenes</name>
    <dbReference type="NCBI Taxonomy" id="2713419"/>
    <lineage>
        <taxon>Bacteria</taxon>
        <taxon>Bacillati</taxon>
        <taxon>Actinomycetota</taxon>
        <taxon>Coriobacteriia</taxon>
        <taxon>Coriobacteriales</taxon>
        <taxon>Coriobacteriaceae</taxon>
        <taxon>Collinsella</taxon>
    </lineage>
</organism>
<dbReference type="InterPro" id="IPR036068">
    <property type="entry name" value="Nicotinate_pribotase-like_C"/>
</dbReference>
<feature type="domain" description="Nicotinate/nicotinamide phosphoribosyltransferase" evidence="10">
    <location>
        <begin position="166"/>
        <end position="345"/>
    </location>
</feature>
<dbReference type="Proteomes" id="UP000546970">
    <property type="component" value="Unassembled WGS sequence"/>
</dbReference>
<dbReference type="GO" id="GO:0034355">
    <property type="term" value="P:NAD+ biosynthetic process via the salvage pathway"/>
    <property type="evidence" value="ECO:0007669"/>
    <property type="project" value="TreeGrafter"/>
</dbReference>
<dbReference type="Pfam" id="PF04095">
    <property type="entry name" value="NAPRTase"/>
    <property type="match status" value="1"/>
</dbReference>
<evidence type="ECO:0000259" key="12">
    <source>
        <dbReference type="Pfam" id="PF17956"/>
    </source>
</evidence>
<gene>
    <name evidence="13" type="ORF">HF320_03430</name>
</gene>
<feature type="domain" description="Nicotinate phosphoribosyltransferase C-terminal" evidence="12">
    <location>
        <begin position="373"/>
        <end position="482"/>
    </location>
</feature>
<dbReference type="InterPro" id="IPR006405">
    <property type="entry name" value="Nic_PRibTrfase_pncB"/>
</dbReference>
<dbReference type="NCBIfam" id="NF006695">
    <property type="entry name" value="PRK09243.1-2"/>
    <property type="match status" value="1"/>
</dbReference>
<keyword evidence="4" id="KW-0597">Phosphoprotein</keyword>